<dbReference type="Pfam" id="PF00232">
    <property type="entry name" value="Glyco_hydro_1"/>
    <property type="match status" value="3"/>
</dbReference>
<proteinExistence type="inferred from homology"/>
<evidence type="ECO:0000256" key="4">
    <source>
        <dbReference type="RuleBase" id="RU003690"/>
    </source>
</evidence>
<keyword evidence="2" id="KW-0378">Hydrolase</keyword>
<reference evidence="5" key="2">
    <citation type="journal article" date="2024" name="Plant">
        <title>Genomic evolution and insights into agronomic trait innovations of Sesamum species.</title>
        <authorList>
            <person name="Miao H."/>
            <person name="Wang L."/>
            <person name="Qu L."/>
            <person name="Liu H."/>
            <person name="Sun Y."/>
            <person name="Le M."/>
            <person name="Wang Q."/>
            <person name="Wei S."/>
            <person name="Zheng Y."/>
            <person name="Lin W."/>
            <person name="Duan Y."/>
            <person name="Cao H."/>
            <person name="Xiong S."/>
            <person name="Wang X."/>
            <person name="Wei L."/>
            <person name="Li C."/>
            <person name="Ma Q."/>
            <person name="Ju M."/>
            <person name="Zhao R."/>
            <person name="Li G."/>
            <person name="Mu C."/>
            <person name="Tian Q."/>
            <person name="Mei H."/>
            <person name="Zhang T."/>
            <person name="Gao T."/>
            <person name="Zhang H."/>
        </authorList>
    </citation>
    <scope>NUCLEOTIDE SEQUENCE</scope>
    <source>
        <strain evidence="5">G01</strain>
    </source>
</reference>
<dbReference type="GO" id="GO:0008422">
    <property type="term" value="F:beta-glucosidase activity"/>
    <property type="evidence" value="ECO:0007669"/>
    <property type="project" value="UniProtKB-ARBA"/>
</dbReference>
<accession>A0AAW2MIS3</accession>
<reference evidence="5" key="1">
    <citation type="submission" date="2020-06" db="EMBL/GenBank/DDBJ databases">
        <authorList>
            <person name="Li T."/>
            <person name="Hu X."/>
            <person name="Zhang T."/>
            <person name="Song X."/>
            <person name="Zhang H."/>
            <person name="Dai N."/>
            <person name="Sheng W."/>
            <person name="Hou X."/>
            <person name="Wei L."/>
        </authorList>
    </citation>
    <scope>NUCLEOTIDE SEQUENCE</scope>
    <source>
        <strain evidence="5">G01</strain>
        <tissue evidence="5">Leaf</tissue>
    </source>
</reference>
<dbReference type="PRINTS" id="PR00131">
    <property type="entry name" value="GLHYDRLASE1"/>
</dbReference>
<evidence type="ECO:0000256" key="3">
    <source>
        <dbReference type="ARBA" id="ARBA00023295"/>
    </source>
</evidence>
<dbReference type="InterPro" id="IPR033132">
    <property type="entry name" value="GH_1_N_CS"/>
</dbReference>
<dbReference type="InterPro" id="IPR017853">
    <property type="entry name" value="GH"/>
</dbReference>
<dbReference type="GO" id="GO:0005975">
    <property type="term" value="P:carbohydrate metabolic process"/>
    <property type="evidence" value="ECO:0007669"/>
    <property type="project" value="InterPro"/>
</dbReference>
<comment type="similarity">
    <text evidence="1 4">Belongs to the glycosyl hydrolase 1 family.</text>
</comment>
<dbReference type="PROSITE" id="PS00653">
    <property type="entry name" value="GLYCOSYL_HYDROL_F1_2"/>
    <property type="match status" value="1"/>
</dbReference>
<dbReference type="SUPFAM" id="SSF51445">
    <property type="entry name" value="(Trans)glycosidases"/>
    <property type="match status" value="2"/>
</dbReference>
<dbReference type="Gene3D" id="3.20.20.80">
    <property type="entry name" value="Glycosidases"/>
    <property type="match status" value="3"/>
</dbReference>
<keyword evidence="3" id="KW-0326">Glycosidase</keyword>
<dbReference type="PANTHER" id="PTHR10353:SF137">
    <property type="entry name" value="MYROSINASE 3-RELATED"/>
    <property type="match status" value="1"/>
</dbReference>
<dbReference type="EMBL" id="JACGWK010000010">
    <property type="protein sequence ID" value="KAL0330654.1"/>
    <property type="molecule type" value="Genomic_DNA"/>
</dbReference>
<organism evidence="5">
    <name type="scientific">Sesamum angustifolium</name>
    <dbReference type="NCBI Taxonomy" id="2727405"/>
    <lineage>
        <taxon>Eukaryota</taxon>
        <taxon>Viridiplantae</taxon>
        <taxon>Streptophyta</taxon>
        <taxon>Embryophyta</taxon>
        <taxon>Tracheophyta</taxon>
        <taxon>Spermatophyta</taxon>
        <taxon>Magnoliopsida</taxon>
        <taxon>eudicotyledons</taxon>
        <taxon>Gunneridae</taxon>
        <taxon>Pentapetalae</taxon>
        <taxon>asterids</taxon>
        <taxon>lamiids</taxon>
        <taxon>Lamiales</taxon>
        <taxon>Pedaliaceae</taxon>
        <taxon>Sesamum</taxon>
    </lineage>
</organism>
<dbReference type="InterPro" id="IPR001360">
    <property type="entry name" value="Glyco_hydro_1"/>
</dbReference>
<protein>
    <submittedName>
        <fullName evidence="5">Oleuropein beta-glucosidase</fullName>
    </submittedName>
</protein>
<sequence>MEKSNSLTVLHSPAAYEDQFNEYLYSKGHHDNSHITRNDFPPTFQFGAATAAYQFEGGAAQGGRGPSIWDTFALKTPGRIIDGSNGNVATDLYARFEEDITLMKKMGFDAYRFSISWSRILPGGRCCAGINKEGIDYYNKVINTIIKHGGRCCAGINKEGIDYYNKVINTIIKHGLEPYATIFHFDLPQALEEEYGGFLSKKVVKDFREYAELCFWEFGDRVKHWITVNEPTTYCVNGYASCTFPPSQAISSAYVSALTPQSEDSVSDQTPPDVDLTSTPPYVRSAFTSLLRSSSSAFNNGTYIPPHRGLHHDPKHLLSTFQSSNINNRNLYGSGPNTYDPKNVYTAARNMLLAHSEAVHSYKTKFSGGKIGITLCCVWYEPLNEHDQDDKDARKRALDFSLGWFLEPIVTGHYPQTMIDNVPPENLAPFSHRESHRLKGSYDFVGLNYYTAMYATNDPDPQCEDGYFKDQHVKYQNNRGGILIGPVAGSPWLHIVPWGIKKLLTYTKKTYSSIPPVYITENGVDEKSDCKLTACEACVDPVRVKYHQDHLANILLAMHDKEYPVDVRGYFVWSWSDNYEWTEGYSVRFGLIYVDFMNNLTRYPKHSAIWFAKFLTRINPLGGLKKREITDAAGSEVDKRLKAVEKSI</sequence>
<dbReference type="AlphaFoldDB" id="A0AAW2MIS3"/>
<evidence type="ECO:0000313" key="5">
    <source>
        <dbReference type="EMBL" id="KAL0330654.1"/>
    </source>
</evidence>
<gene>
    <name evidence="5" type="ORF">Sangu_1610900</name>
</gene>
<evidence type="ECO:0000256" key="2">
    <source>
        <dbReference type="ARBA" id="ARBA00022801"/>
    </source>
</evidence>
<comment type="caution">
    <text evidence="5">The sequence shown here is derived from an EMBL/GenBank/DDBJ whole genome shotgun (WGS) entry which is preliminary data.</text>
</comment>
<name>A0AAW2MIS3_9LAMI</name>
<evidence type="ECO:0000256" key="1">
    <source>
        <dbReference type="ARBA" id="ARBA00010838"/>
    </source>
</evidence>
<dbReference type="PANTHER" id="PTHR10353">
    <property type="entry name" value="GLYCOSYL HYDROLASE"/>
    <property type="match status" value="1"/>
</dbReference>